<sequence>MRPFCFLIIEVPVTESSSRRSGYARLLDRAIRILAMRDHSEQELRRKLAAPVMGKNGPEALDVTPEEVDRVVAWCIENRYLDDQRFVRQFIASRSRKGYGPARIRQELNQKGIAREEGERAMRECEIDWALLAKEQAQRKYGDPLPTVFAEKVKIQRFLLYRGYLMEDIQEIWRNFAD</sequence>
<dbReference type="FunFam" id="1.10.10.10:FF:000134">
    <property type="entry name" value="Regulatory protein RecX"/>
    <property type="match status" value="1"/>
</dbReference>
<evidence type="ECO:0000313" key="11">
    <source>
        <dbReference type="Proteomes" id="UP000267630"/>
    </source>
</evidence>
<dbReference type="NCBIfam" id="NF001052">
    <property type="entry name" value="PRK00117.1-1"/>
    <property type="match status" value="1"/>
</dbReference>
<name>A0A380SFQ1_RAOTE</name>
<dbReference type="AlphaFoldDB" id="A0A380SFQ1"/>
<evidence type="ECO:0000256" key="5">
    <source>
        <dbReference type="HAMAP-Rule" id="MF_01114"/>
    </source>
</evidence>
<evidence type="ECO:0000256" key="4">
    <source>
        <dbReference type="ARBA" id="ARBA00022490"/>
    </source>
</evidence>
<accession>A0A380SFQ1</accession>
<organism evidence="9 11">
    <name type="scientific">Raoultella terrigena</name>
    <name type="common">Klebsiella terrigena</name>
    <dbReference type="NCBI Taxonomy" id="577"/>
    <lineage>
        <taxon>Bacteria</taxon>
        <taxon>Pseudomonadati</taxon>
        <taxon>Pseudomonadota</taxon>
        <taxon>Gammaproteobacteria</taxon>
        <taxon>Enterobacterales</taxon>
        <taxon>Enterobacteriaceae</taxon>
        <taxon>Klebsiella/Raoultella group</taxon>
        <taxon>Raoultella</taxon>
    </lineage>
</organism>
<dbReference type="HAMAP" id="MF_01114">
    <property type="entry name" value="RecX"/>
    <property type="match status" value="1"/>
</dbReference>
<evidence type="ECO:0000313" key="9">
    <source>
        <dbReference type="EMBL" id="VED47421.1"/>
    </source>
</evidence>
<proteinExistence type="inferred from homology"/>
<evidence type="ECO:0000256" key="1">
    <source>
        <dbReference type="ARBA" id="ARBA00004496"/>
    </source>
</evidence>
<dbReference type="Proteomes" id="UP000267630">
    <property type="component" value="Chromosome 3"/>
</dbReference>
<dbReference type="Pfam" id="PF21981">
    <property type="entry name" value="RecX_HTH3"/>
    <property type="match status" value="1"/>
</dbReference>
<evidence type="ECO:0000256" key="2">
    <source>
        <dbReference type="ARBA" id="ARBA00009695"/>
    </source>
</evidence>
<dbReference type="Gene3D" id="1.10.10.10">
    <property type="entry name" value="Winged helix-like DNA-binding domain superfamily/Winged helix DNA-binding domain"/>
    <property type="match status" value="3"/>
</dbReference>
<dbReference type="Proteomes" id="UP000332594">
    <property type="component" value="Unassembled WGS sequence"/>
</dbReference>
<dbReference type="GO" id="GO:0006282">
    <property type="term" value="P:regulation of DNA repair"/>
    <property type="evidence" value="ECO:0007669"/>
    <property type="project" value="UniProtKB-UniRule"/>
</dbReference>
<reference evidence="9 11" key="1">
    <citation type="submission" date="2018-12" db="EMBL/GenBank/DDBJ databases">
        <authorList>
            <consortium name="Pathogen Informatics"/>
        </authorList>
    </citation>
    <scope>NUCLEOTIDE SEQUENCE [LARGE SCALE GENOMIC DNA]</scope>
    <source>
        <strain evidence="10 12">NCTC13038</strain>
        <strain evidence="9 11">NCTC9997</strain>
    </source>
</reference>
<gene>
    <name evidence="5 9" type="primary">recX</name>
    <name evidence="10" type="ORF">NCTC13038_04491</name>
    <name evidence="9" type="ORF">NCTC9997_01494</name>
</gene>
<evidence type="ECO:0000259" key="7">
    <source>
        <dbReference type="Pfam" id="PF21981"/>
    </source>
</evidence>
<evidence type="ECO:0000256" key="3">
    <source>
        <dbReference type="ARBA" id="ARBA00018111"/>
    </source>
</evidence>
<evidence type="ECO:0000259" key="8">
    <source>
        <dbReference type="Pfam" id="PF21982"/>
    </source>
</evidence>
<feature type="domain" description="RecX second three-helical" evidence="6">
    <location>
        <begin position="82"/>
        <end position="122"/>
    </location>
</feature>
<comment type="subcellular location">
    <subcellularLocation>
        <location evidence="1 5">Cytoplasm</location>
    </subcellularLocation>
</comment>
<dbReference type="InterPro" id="IPR003783">
    <property type="entry name" value="Regulatory_RecX"/>
</dbReference>
<dbReference type="Pfam" id="PF21982">
    <property type="entry name" value="RecX_HTH1"/>
    <property type="match status" value="1"/>
</dbReference>
<comment type="function">
    <text evidence="5">Modulates RecA activity.</text>
</comment>
<evidence type="ECO:0000259" key="6">
    <source>
        <dbReference type="Pfam" id="PF02631"/>
    </source>
</evidence>
<feature type="domain" description="RecX first three-helical" evidence="8">
    <location>
        <begin position="28"/>
        <end position="49"/>
    </location>
</feature>
<dbReference type="GO" id="GO:0005737">
    <property type="term" value="C:cytoplasm"/>
    <property type="evidence" value="ECO:0007669"/>
    <property type="project" value="UniProtKB-SubCell"/>
</dbReference>
<dbReference type="Pfam" id="PF02631">
    <property type="entry name" value="RecX_HTH2"/>
    <property type="match status" value="1"/>
</dbReference>
<evidence type="ECO:0000313" key="12">
    <source>
        <dbReference type="Proteomes" id="UP000332594"/>
    </source>
</evidence>
<dbReference type="InterPro" id="IPR036388">
    <property type="entry name" value="WH-like_DNA-bd_sf"/>
</dbReference>
<feature type="domain" description="RecX third three-helical" evidence="7">
    <location>
        <begin position="132"/>
        <end position="172"/>
    </location>
</feature>
<dbReference type="InterPro" id="IPR053925">
    <property type="entry name" value="RecX_HTH_3rd"/>
</dbReference>
<dbReference type="InterPro" id="IPR053926">
    <property type="entry name" value="RecX_HTH_1st"/>
</dbReference>
<keyword evidence="11" id="KW-1185">Reference proteome</keyword>
<dbReference type="InterPro" id="IPR053924">
    <property type="entry name" value="RecX_HTH_2nd"/>
</dbReference>
<comment type="similarity">
    <text evidence="2 5">Belongs to the RecX family.</text>
</comment>
<keyword evidence="4 5" id="KW-0963">Cytoplasm</keyword>
<protein>
    <recommendedName>
        <fullName evidence="3 5">Regulatory protein RecX</fullName>
    </recommendedName>
</protein>
<dbReference type="EMBL" id="LR134253">
    <property type="protein sequence ID" value="VED47421.1"/>
    <property type="molecule type" value="Genomic_DNA"/>
</dbReference>
<dbReference type="PANTHER" id="PTHR33602">
    <property type="entry name" value="REGULATORY PROTEIN RECX FAMILY PROTEIN"/>
    <property type="match status" value="1"/>
</dbReference>
<dbReference type="EMBL" id="CAADJG010000002">
    <property type="protein sequence ID" value="VFS81746.1"/>
    <property type="molecule type" value="Genomic_DNA"/>
</dbReference>
<dbReference type="PANTHER" id="PTHR33602:SF1">
    <property type="entry name" value="REGULATORY PROTEIN RECX FAMILY PROTEIN"/>
    <property type="match status" value="1"/>
</dbReference>
<evidence type="ECO:0000313" key="10">
    <source>
        <dbReference type="EMBL" id="VFS81746.1"/>
    </source>
</evidence>